<dbReference type="InterPro" id="IPR050191">
    <property type="entry name" value="ATP-dep_DNA_ligase"/>
</dbReference>
<evidence type="ECO:0000256" key="1">
    <source>
        <dbReference type="ARBA" id="ARBA00007572"/>
    </source>
</evidence>
<keyword evidence="6" id="KW-0233">DNA recombination</keyword>
<proteinExistence type="inferred from homology"/>
<dbReference type="SUPFAM" id="SSF56091">
    <property type="entry name" value="DNA ligase/mRNA capping enzyme, catalytic domain"/>
    <property type="match status" value="1"/>
</dbReference>
<evidence type="ECO:0000256" key="2">
    <source>
        <dbReference type="ARBA" id="ARBA00022598"/>
    </source>
</evidence>
<dbReference type="GO" id="GO:0006273">
    <property type="term" value="P:lagging strand elongation"/>
    <property type="evidence" value="ECO:0007669"/>
    <property type="project" value="TreeGrafter"/>
</dbReference>
<dbReference type="GO" id="GO:0003910">
    <property type="term" value="F:DNA ligase (ATP) activity"/>
    <property type="evidence" value="ECO:0007669"/>
    <property type="project" value="InterPro"/>
</dbReference>
<evidence type="ECO:0000313" key="9">
    <source>
        <dbReference type="EMBL" id="GAI49877.1"/>
    </source>
</evidence>
<dbReference type="GO" id="GO:0006281">
    <property type="term" value="P:DNA repair"/>
    <property type="evidence" value="ECO:0007669"/>
    <property type="project" value="UniProtKB-KW"/>
</dbReference>
<keyword evidence="4" id="KW-0227">DNA damage</keyword>
<dbReference type="EMBL" id="BARV01040005">
    <property type="protein sequence ID" value="GAI49877.1"/>
    <property type="molecule type" value="Genomic_DNA"/>
</dbReference>
<feature type="domain" description="ATP-dependent DNA ligase family profile" evidence="8">
    <location>
        <begin position="84"/>
        <end position="174"/>
    </location>
</feature>
<dbReference type="Gene3D" id="3.30.470.30">
    <property type="entry name" value="DNA ligase/mRNA capping enzyme"/>
    <property type="match status" value="1"/>
</dbReference>
<dbReference type="AlphaFoldDB" id="X1P0N4"/>
<feature type="non-terminal residue" evidence="9">
    <location>
        <position position="175"/>
    </location>
</feature>
<feature type="non-terminal residue" evidence="9">
    <location>
        <position position="1"/>
    </location>
</feature>
<evidence type="ECO:0000256" key="6">
    <source>
        <dbReference type="ARBA" id="ARBA00023172"/>
    </source>
</evidence>
<dbReference type="InterPro" id="IPR012310">
    <property type="entry name" value="DNA_ligase_ATP-dep_cent"/>
</dbReference>
<keyword evidence="2" id="KW-0436">Ligase</keyword>
<dbReference type="PANTHER" id="PTHR45674:SF4">
    <property type="entry name" value="DNA LIGASE 1"/>
    <property type="match status" value="1"/>
</dbReference>
<keyword evidence="3" id="KW-0547">Nucleotide-binding</keyword>
<sequence length="175" mass="19921">ASPIEALYLTRTLIGDLRIGVQESTIKEAMSSAFFDRKKQASEIIQKAIDKSNDLAVVFEIAKKGNLKKLKKVSLEVGKPIKAMLPRKVTTIKEGFEALGKPCAIEYKYDGFRLLIHKKNKDITLFTRSLENVTKQFPEVVEYILRYIKGKSFILDSEAVGFDKKTKEYKPFQDI</sequence>
<evidence type="ECO:0000256" key="5">
    <source>
        <dbReference type="ARBA" id="ARBA00022840"/>
    </source>
</evidence>
<comment type="caution">
    <text evidence="9">The sequence shown here is derived from an EMBL/GenBank/DDBJ whole genome shotgun (WGS) entry which is preliminary data.</text>
</comment>
<keyword evidence="7" id="KW-0234">DNA repair</keyword>
<keyword evidence="5" id="KW-0067">ATP-binding</keyword>
<name>X1P0N4_9ZZZZ</name>
<evidence type="ECO:0000256" key="3">
    <source>
        <dbReference type="ARBA" id="ARBA00022741"/>
    </source>
</evidence>
<organism evidence="9">
    <name type="scientific">marine sediment metagenome</name>
    <dbReference type="NCBI Taxonomy" id="412755"/>
    <lineage>
        <taxon>unclassified sequences</taxon>
        <taxon>metagenomes</taxon>
        <taxon>ecological metagenomes</taxon>
    </lineage>
</organism>
<evidence type="ECO:0000256" key="4">
    <source>
        <dbReference type="ARBA" id="ARBA00022763"/>
    </source>
</evidence>
<protein>
    <recommendedName>
        <fullName evidence="8">ATP-dependent DNA ligase family profile domain-containing protein</fullName>
    </recommendedName>
</protein>
<dbReference type="Pfam" id="PF01068">
    <property type="entry name" value="DNA_ligase_A_M"/>
    <property type="match status" value="1"/>
</dbReference>
<dbReference type="Gene3D" id="1.10.3260.10">
    <property type="entry name" value="DNA ligase, ATP-dependent, N-terminal domain"/>
    <property type="match status" value="1"/>
</dbReference>
<reference evidence="9" key="1">
    <citation type="journal article" date="2014" name="Front. Microbiol.">
        <title>High frequency of phylogenetically diverse reductive dehalogenase-homologous genes in deep subseafloor sedimentary metagenomes.</title>
        <authorList>
            <person name="Kawai M."/>
            <person name="Futagami T."/>
            <person name="Toyoda A."/>
            <person name="Takaki Y."/>
            <person name="Nishi S."/>
            <person name="Hori S."/>
            <person name="Arai W."/>
            <person name="Tsubouchi T."/>
            <person name="Morono Y."/>
            <person name="Uchiyama I."/>
            <person name="Ito T."/>
            <person name="Fujiyama A."/>
            <person name="Inagaki F."/>
            <person name="Takami H."/>
        </authorList>
    </citation>
    <scope>NUCLEOTIDE SEQUENCE</scope>
    <source>
        <strain evidence="9">Expedition CK06-06</strain>
    </source>
</reference>
<accession>X1P0N4</accession>
<dbReference type="GO" id="GO:0003677">
    <property type="term" value="F:DNA binding"/>
    <property type="evidence" value="ECO:0007669"/>
    <property type="project" value="InterPro"/>
</dbReference>
<gene>
    <name evidence="9" type="ORF">S06H3_61114</name>
</gene>
<evidence type="ECO:0000256" key="7">
    <source>
        <dbReference type="ARBA" id="ARBA00023204"/>
    </source>
</evidence>
<comment type="similarity">
    <text evidence="1">Belongs to the ATP-dependent DNA ligase family.</text>
</comment>
<dbReference type="GO" id="GO:0005524">
    <property type="term" value="F:ATP binding"/>
    <property type="evidence" value="ECO:0007669"/>
    <property type="project" value="UniProtKB-KW"/>
</dbReference>
<evidence type="ECO:0000259" key="8">
    <source>
        <dbReference type="Pfam" id="PF01068"/>
    </source>
</evidence>
<dbReference type="PANTHER" id="PTHR45674">
    <property type="entry name" value="DNA LIGASE 1/3 FAMILY MEMBER"/>
    <property type="match status" value="1"/>
</dbReference>
<dbReference type="InterPro" id="IPR036599">
    <property type="entry name" value="DNA_ligase_N_sf"/>
</dbReference>
<dbReference type="GO" id="GO:0006310">
    <property type="term" value="P:DNA recombination"/>
    <property type="evidence" value="ECO:0007669"/>
    <property type="project" value="UniProtKB-KW"/>
</dbReference>